<evidence type="ECO:0000313" key="2">
    <source>
        <dbReference type="EMBL" id="PCS01003.1"/>
    </source>
</evidence>
<comment type="caution">
    <text evidence="2">The sequence shown here is derived from an EMBL/GenBank/DDBJ whole genome shotgun (WGS) entry which is preliminary data.</text>
</comment>
<organism evidence="2 3">
    <name type="scientific">Lactococcus fujiensis JCM 16395</name>
    <dbReference type="NCBI Taxonomy" id="1291764"/>
    <lineage>
        <taxon>Bacteria</taxon>
        <taxon>Bacillati</taxon>
        <taxon>Bacillota</taxon>
        <taxon>Bacilli</taxon>
        <taxon>Lactobacillales</taxon>
        <taxon>Streptococcaceae</taxon>
        <taxon>Lactococcus</taxon>
    </lineage>
</organism>
<name>A0A2A5RNT2_9LACT</name>
<keyword evidence="1" id="KW-0472">Membrane</keyword>
<dbReference type="AlphaFoldDB" id="A0A2A5RNT2"/>
<evidence type="ECO:0000313" key="3">
    <source>
        <dbReference type="Proteomes" id="UP000218181"/>
    </source>
</evidence>
<dbReference type="Proteomes" id="UP000218181">
    <property type="component" value="Unassembled WGS sequence"/>
</dbReference>
<reference evidence="2 3" key="1">
    <citation type="submission" date="2014-12" db="EMBL/GenBank/DDBJ databases">
        <title>Draft genome sequences of 10 type strains of Lactococcus.</title>
        <authorList>
            <person name="Sun Z."/>
            <person name="Zhong Z."/>
            <person name="Liu W."/>
            <person name="Zhang W."/>
            <person name="Zhang H."/>
        </authorList>
    </citation>
    <scope>NUCLEOTIDE SEQUENCE [LARGE SCALE GENOMIC DNA]</scope>
    <source>
        <strain evidence="2 3">JCM 16395</strain>
    </source>
</reference>
<keyword evidence="3" id="KW-1185">Reference proteome</keyword>
<dbReference type="EMBL" id="JXJU01000002">
    <property type="protein sequence ID" value="PCS01003.1"/>
    <property type="molecule type" value="Genomic_DNA"/>
</dbReference>
<keyword evidence="1" id="KW-0812">Transmembrane</keyword>
<keyword evidence="1" id="KW-1133">Transmembrane helix</keyword>
<feature type="transmembrane region" description="Helical" evidence="1">
    <location>
        <begin position="20"/>
        <end position="40"/>
    </location>
</feature>
<accession>A0A2A5RNT2</accession>
<gene>
    <name evidence="2" type="ORF">RT41_GL000793</name>
</gene>
<proteinExistence type="predicted"/>
<protein>
    <submittedName>
        <fullName evidence="2">Uncharacterized protein</fullName>
    </submittedName>
</protein>
<evidence type="ECO:0000256" key="1">
    <source>
        <dbReference type="SAM" id="Phobius"/>
    </source>
</evidence>
<sequence length="48" mass="5602">MFPVIQVVFSNASLTGYMSILPHFQLSKSYFGMIFILYYVKMGLNKYL</sequence>